<accession>A0A7D9J2M9</accession>
<reference evidence="1" key="1">
    <citation type="submission" date="2020-04" db="EMBL/GenBank/DDBJ databases">
        <authorList>
            <person name="Alioto T."/>
            <person name="Alioto T."/>
            <person name="Gomez Garrido J."/>
        </authorList>
    </citation>
    <scope>NUCLEOTIDE SEQUENCE</scope>
    <source>
        <strain evidence="1">A484AB</strain>
    </source>
</reference>
<organism evidence="1 2">
    <name type="scientific">Paramuricea clavata</name>
    <name type="common">Red gorgonian</name>
    <name type="synonym">Violescent sea-whip</name>
    <dbReference type="NCBI Taxonomy" id="317549"/>
    <lineage>
        <taxon>Eukaryota</taxon>
        <taxon>Metazoa</taxon>
        <taxon>Cnidaria</taxon>
        <taxon>Anthozoa</taxon>
        <taxon>Octocorallia</taxon>
        <taxon>Malacalcyonacea</taxon>
        <taxon>Plexauridae</taxon>
        <taxon>Paramuricea</taxon>
    </lineage>
</organism>
<comment type="caution">
    <text evidence="1">The sequence shown here is derived from an EMBL/GenBank/DDBJ whole genome shotgun (WGS) entry which is preliminary data.</text>
</comment>
<dbReference type="Gene3D" id="3.40.50.300">
    <property type="entry name" value="P-loop containing nucleotide triphosphate hydrolases"/>
    <property type="match status" value="1"/>
</dbReference>
<dbReference type="AlphaFoldDB" id="A0A7D9J2M9"/>
<keyword evidence="2" id="KW-1185">Reference proteome</keyword>
<protein>
    <submittedName>
        <fullName evidence="1">Uncharacterized protein</fullName>
    </submittedName>
</protein>
<evidence type="ECO:0000313" key="1">
    <source>
        <dbReference type="EMBL" id="CAB4019881.1"/>
    </source>
</evidence>
<name>A0A7D9J2M9_PARCT</name>
<evidence type="ECO:0000313" key="2">
    <source>
        <dbReference type="Proteomes" id="UP001152795"/>
    </source>
</evidence>
<dbReference type="InterPro" id="IPR027417">
    <property type="entry name" value="P-loop_NTPase"/>
</dbReference>
<gene>
    <name evidence="1" type="ORF">PACLA_8A024484</name>
</gene>
<dbReference type="OrthoDB" id="2608216at2759"/>
<proteinExistence type="predicted"/>
<sequence length="208" mass="22930">MTSESRKNIFLKALNKTVTDIKSHTLKPEQQEWIRRLICCGEDVLAVLPTGFGKGVVYQLLPTVYQNLHLLETGEMKHFMIVVLWSILGSSRFLFGVLRSIGVLSQHDVEVGCTVSSSGSEKGAKKEFPECPLNWTGVGLSLSPPCCLIVPKKFSKGYSMCDVFSLTAHRSFLVVCNVELLKQSKMEPNLESSSAVPIADEGRPPTLT</sequence>
<dbReference type="EMBL" id="CACRXK020010670">
    <property type="protein sequence ID" value="CAB4019881.1"/>
    <property type="molecule type" value="Genomic_DNA"/>
</dbReference>
<dbReference type="SUPFAM" id="SSF52540">
    <property type="entry name" value="P-loop containing nucleoside triphosphate hydrolases"/>
    <property type="match status" value="1"/>
</dbReference>
<dbReference type="Proteomes" id="UP001152795">
    <property type="component" value="Unassembled WGS sequence"/>
</dbReference>